<dbReference type="InterPro" id="IPR013783">
    <property type="entry name" value="Ig-like_fold"/>
</dbReference>
<reference evidence="2" key="2">
    <citation type="submission" date="2025-09" db="UniProtKB">
        <authorList>
            <consortium name="Ensembl"/>
        </authorList>
    </citation>
    <scope>IDENTIFICATION</scope>
</reference>
<dbReference type="InterPro" id="IPR036179">
    <property type="entry name" value="Ig-like_dom_sf"/>
</dbReference>
<dbReference type="InterPro" id="IPR007110">
    <property type="entry name" value="Ig-like_dom"/>
</dbReference>
<dbReference type="Gene3D" id="2.60.40.10">
    <property type="entry name" value="Immunoglobulins"/>
    <property type="match status" value="3"/>
</dbReference>
<proteinExistence type="predicted"/>
<dbReference type="GeneTree" id="ENSGT01010000222294"/>
<dbReference type="SMART" id="SM00409">
    <property type="entry name" value="IG"/>
    <property type="match status" value="3"/>
</dbReference>
<evidence type="ECO:0000313" key="2">
    <source>
        <dbReference type="Ensembl" id="ENSPLAP00000024565.1"/>
    </source>
</evidence>
<dbReference type="SUPFAM" id="SSF48726">
    <property type="entry name" value="Immunoglobulin"/>
    <property type="match status" value="3"/>
</dbReference>
<reference evidence="2" key="1">
    <citation type="submission" date="2025-08" db="UniProtKB">
        <authorList>
            <consortium name="Ensembl"/>
        </authorList>
    </citation>
    <scope>IDENTIFICATION</scope>
</reference>
<dbReference type="PANTHER" id="PTHR46013">
    <property type="entry name" value="VASCULAR CELL ADHESION MOLECULE 1"/>
    <property type="match status" value="1"/>
</dbReference>
<accession>A0A3B3VFN6</accession>
<evidence type="ECO:0000259" key="1">
    <source>
        <dbReference type="PROSITE" id="PS50835"/>
    </source>
</evidence>
<dbReference type="InterPro" id="IPR003599">
    <property type="entry name" value="Ig_sub"/>
</dbReference>
<feature type="domain" description="Ig-like" evidence="1">
    <location>
        <begin position="307"/>
        <end position="388"/>
    </location>
</feature>
<dbReference type="InterPro" id="IPR003598">
    <property type="entry name" value="Ig_sub2"/>
</dbReference>
<keyword evidence="3" id="KW-1185">Reference proteome</keyword>
<dbReference type="Pfam" id="PF13895">
    <property type="entry name" value="Ig_2"/>
    <property type="match status" value="1"/>
</dbReference>
<protein>
    <recommendedName>
        <fullName evidence="1">Ig-like domain-containing protein</fullName>
    </recommendedName>
</protein>
<dbReference type="Ensembl" id="ENSPLAT00000003062.1">
    <property type="protein sequence ID" value="ENSPLAP00000024565.1"/>
    <property type="gene ID" value="ENSPLAG00000010889.1"/>
</dbReference>
<sequence length="395" mass="43877">LFINMLPGLYIFVLFVDLIVINGWSVTYSSSQICTIKGSTVDLKCNYTHPDTVGDTVIEVRKLIWYTKGDNYAPVDLKDDQDYAGRIKYKHGCTVAIRDVRESDSAVYKFRFITNHQNGKYTGSPGVTLSVSAVELQVIKWEHKQSGTLAEMTCKSKCLSDLHPYIWVKNGQDVLTQTSSSFSYTFSDADRISCAAAGHRNFPSPSVFLKVFMLFLPDAPRLPSVALRPSGEVVRGTSVNLICSSDANPTAEYIWFKKNNPEPLSNDSQLVFESIQSSDSGEYYCTSENMLNQVTSEGMFIDVKYPPSFPIVSRSFSGEVVEGDSLTLACSADANPAATYTWYKEHEANPLSKGPKLVFRSVQSSDSGKYFCAAENVLKRMTSVCNVTNKMFCLI</sequence>
<dbReference type="Proteomes" id="UP000261500">
    <property type="component" value="Unplaced"/>
</dbReference>
<feature type="domain" description="Ig-like" evidence="1">
    <location>
        <begin position="220"/>
        <end position="296"/>
    </location>
</feature>
<dbReference type="PROSITE" id="PS50835">
    <property type="entry name" value="IG_LIKE"/>
    <property type="match status" value="2"/>
</dbReference>
<dbReference type="Pfam" id="PF13927">
    <property type="entry name" value="Ig_3"/>
    <property type="match status" value="1"/>
</dbReference>
<dbReference type="CDD" id="cd00096">
    <property type="entry name" value="Ig"/>
    <property type="match status" value="1"/>
</dbReference>
<organism evidence="2 3">
    <name type="scientific">Poecilia latipinna</name>
    <name type="common">sailfin molly</name>
    <dbReference type="NCBI Taxonomy" id="48699"/>
    <lineage>
        <taxon>Eukaryota</taxon>
        <taxon>Metazoa</taxon>
        <taxon>Chordata</taxon>
        <taxon>Craniata</taxon>
        <taxon>Vertebrata</taxon>
        <taxon>Euteleostomi</taxon>
        <taxon>Actinopterygii</taxon>
        <taxon>Neopterygii</taxon>
        <taxon>Teleostei</taxon>
        <taxon>Neoteleostei</taxon>
        <taxon>Acanthomorphata</taxon>
        <taxon>Ovalentaria</taxon>
        <taxon>Atherinomorphae</taxon>
        <taxon>Cyprinodontiformes</taxon>
        <taxon>Poeciliidae</taxon>
        <taxon>Poeciliinae</taxon>
        <taxon>Poecilia</taxon>
    </lineage>
</organism>
<dbReference type="AlphaFoldDB" id="A0A3B3VFN6"/>
<evidence type="ECO:0000313" key="3">
    <source>
        <dbReference type="Proteomes" id="UP000261500"/>
    </source>
</evidence>
<dbReference type="SMART" id="SM00408">
    <property type="entry name" value="IGc2"/>
    <property type="match status" value="2"/>
</dbReference>
<dbReference type="PANTHER" id="PTHR46013:SF4">
    <property type="entry name" value="B-CELL RECEPTOR CD22-RELATED"/>
    <property type="match status" value="1"/>
</dbReference>
<name>A0A3B3VFN6_9TELE</name>